<reference evidence="2" key="1">
    <citation type="submission" date="2022-11" db="UniProtKB">
        <authorList>
            <consortium name="WormBaseParasite"/>
        </authorList>
    </citation>
    <scope>IDENTIFICATION</scope>
</reference>
<dbReference type="WBParaSite" id="JU765_v2.g7324.t2">
    <property type="protein sequence ID" value="JU765_v2.g7324.t2"/>
    <property type="gene ID" value="JU765_v2.g7324"/>
</dbReference>
<dbReference type="Proteomes" id="UP000887576">
    <property type="component" value="Unplaced"/>
</dbReference>
<protein>
    <submittedName>
        <fullName evidence="2">Small monomeric GTPase</fullName>
    </submittedName>
</protein>
<proteinExistence type="predicted"/>
<sequence>MKELLEKIRDKIWLVNSIAHFWKHLRKQKSTFMKFFMIWYGKLIVVILNLVDALVLQRNAVVRSLLLIRIFFISLILKLLQLITQNYLYPRVPGACKMIFYCVYLY</sequence>
<evidence type="ECO:0000313" key="2">
    <source>
        <dbReference type="WBParaSite" id="JU765_v2.g7324.t2"/>
    </source>
</evidence>
<organism evidence="1 2">
    <name type="scientific">Panagrolaimus sp. JU765</name>
    <dbReference type="NCBI Taxonomy" id="591449"/>
    <lineage>
        <taxon>Eukaryota</taxon>
        <taxon>Metazoa</taxon>
        <taxon>Ecdysozoa</taxon>
        <taxon>Nematoda</taxon>
        <taxon>Chromadorea</taxon>
        <taxon>Rhabditida</taxon>
        <taxon>Tylenchina</taxon>
        <taxon>Panagrolaimomorpha</taxon>
        <taxon>Panagrolaimoidea</taxon>
        <taxon>Panagrolaimidae</taxon>
        <taxon>Panagrolaimus</taxon>
    </lineage>
</organism>
<evidence type="ECO:0000313" key="1">
    <source>
        <dbReference type="Proteomes" id="UP000887576"/>
    </source>
</evidence>
<name>A0AC34RJV1_9BILA</name>
<accession>A0AC34RJV1</accession>